<dbReference type="PANTHER" id="PTHR41263:SF1">
    <property type="entry name" value="ASPARTYL-PHOSPHATE PHOSPHATASE YISI"/>
    <property type="match status" value="1"/>
</dbReference>
<name>A0A1H0UM69_9BACI</name>
<dbReference type="InterPro" id="IPR018540">
    <property type="entry name" value="Spo0E-like"/>
</dbReference>
<organism evidence="1 2">
    <name type="scientific">Litchfieldia salsa</name>
    <dbReference type="NCBI Taxonomy" id="930152"/>
    <lineage>
        <taxon>Bacteria</taxon>
        <taxon>Bacillati</taxon>
        <taxon>Bacillota</taxon>
        <taxon>Bacilli</taxon>
        <taxon>Bacillales</taxon>
        <taxon>Bacillaceae</taxon>
        <taxon>Litchfieldia</taxon>
    </lineage>
</organism>
<evidence type="ECO:0000313" key="1">
    <source>
        <dbReference type="EMBL" id="SDP67347.1"/>
    </source>
</evidence>
<dbReference type="GO" id="GO:0046983">
    <property type="term" value="F:protein dimerization activity"/>
    <property type="evidence" value="ECO:0007669"/>
    <property type="project" value="InterPro"/>
</dbReference>
<dbReference type="RefSeq" id="WP_090854093.1">
    <property type="nucleotide sequence ID" value="NZ_FNJU01000005.1"/>
</dbReference>
<evidence type="ECO:0000313" key="2">
    <source>
        <dbReference type="Proteomes" id="UP000199159"/>
    </source>
</evidence>
<sequence>MYNLKTIIESKRSEMISLAKHQGYTAPRTIQCSQELDKLITLHQKHSKNEGNEYIKH</sequence>
<dbReference type="GO" id="GO:0043937">
    <property type="term" value="P:regulation of sporulation"/>
    <property type="evidence" value="ECO:0007669"/>
    <property type="project" value="InterPro"/>
</dbReference>
<dbReference type="InterPro" id="IPR037208">
    <property type="entry name" value="Spo0E-like_sf"/>
</dbReference>
<keyword evidence="2" id="KW-1185">Reference proteome</keyword>
<proteinExistence type="predicted"/>
<dbReference type="Gene3D" id="4.10.280.10">
    <property type="entry name" value="Helix-loop-helix DNA-binding domain"/>
    <property type="match status" value="1"/>
</dbReference>
<reference evidence="2" key="1">
    <citation type="submission" date="2016-10" db="EMBL/GenBank/DDBJ databases">
        <authorList>
            <person name="Varghese N."/>
            <person name="Submissions S."/>
        </authorList>
    </citation>
    <scope>NUCLEOTIDE SEQUENCE [LARGE SCALE GENOMIC DNA]</scope>
    <source>
        <strain evidence="2">IBRC-M10078</strain>
    </source>
</reference>
<dbReference type="InterPro" id="IPR036638">
    <property type="entry name" value="HLH_DNA-bd_sf"/>
</dbReference>
<dbReference type="Proteomes" id="UP000199159">
    <property type="component" value="Unassembled WGS sequence"/>
</dbReference>
<dbReference type="InterPro" id="IPR053028">
    <property type="entry name" value="Spo0E-like_phosphatase"/>
</dbReference>
<dbReference type="EMBL" id="FNJU01000005">
    <property type="protein sequence ID" value="SDP67347.1"/>
    <property type="molecule type" value="Genomic_DNA"/>
</dbReference>
<dbReference type="OrthoDB" id="2973153at2"/>
<protein>
    <submittedName>
        <fullName evidence="1">Spo0E like sporulation regulatory protein</fullName>
    </submittedName>
</protein>
<dbReference type="SUPFAM" id="SSF140500">
    <property type="entry name" value="BAS1536-like"/>
    <property type="match status" value="1"/>
</dbReference>
<gene>
    <name evidence="1" type="ORF">SAMN05216565_10530</name>
</gene>
<dbReference type="PANTHER" id="PTHR41263">
    <property type="entry name" value="ASPARTYL-PHOSPHATE PHOSPHATASE YISI"/>
    <property type="match status" value="1"/>
</dbReference>
<accession>A0A1H0UM69</accession>
<dbReference type="AlphaFoldDB" id="A0A1H0UM69"/>
<dbReference type="Pfam" id="PF09388">
    <property type="entry name" value="SpoOE-like"/>
    <property type="match status" value="1"/>
</dbReference>